<gene>
    <name evidence="1" type="ORF">PAXRUDRAFT_17323</name>
</gene>
<keyword evidence="2" id="KW-1185">Reference proteome</keyword>
<name>A0A0D0DAV3_9AGAM</name>
<dbReference type="EMBL" id="KN826871">
    <property type="protein sequence ID" value="KIK77699.1"/>
    <property type="molecule type" value="Genomic_DNA"/>
</dbReference>
<dbReference type="Proteomes" id="UP000054538">
    <property type="component" value="Unassembled WGS sequence"/>
</dbReference>
<organism evidence="1 2">
    <name type="scientific">Paxillus rubicundulus Ve08.2h10</name>
    <dbReference type="NCBI Taxonomy" id="930991"/>
    <lineage>
        <taxon>Eukaryota</taxon>
        <taxon>Fungi</taxon>
        <taxon>Dikarya</taxon>
        <taxon>Basidiomycota</taxon>
        <taxon>Agaricomycotina</taxon>
        <taxon>Agaricomycetes</taxon>
        <taxon>Agaricomycetidae</taxon>
        <taxon>Boletales</taxon>
        <taxon>Paxilineae</taxon>
        <taxon>Paxillaceae</taxon>
        <taxon>Paxillus</taxon>
    </lineage>
</organism>
<dbReference type="AlphaFoldDB" id="A0A0D0DAV3"/>
<protein>
    <submittedName>
        <fullName evidence="1">Unplaced genomic scaffold scaffold_2049, whole genome shotgun sequence</fullName>
    </submittedName>
</protein>
<reference evidence="1 2" key="1">
    <citation type="submission" date="2014-04" db="EMBL/GenBank/DDBJ databases">
        <authorList>
            <consortium name="DOE Joint Genome Institute"/>
            <person name="Kuo A."/>
            <person name="Kohler A."/>
            <person name="Jargeat P."/>
            <person name="Nagy L.G."/>
            <person name="Floudas D."/>
            <person name="Copeland A."/>
            <person name="Barry K.W."/>
            <person name="Cichocki N."/>
            <person name="Veneault-Fourrey C."/>
            <person name="LaButti K."/>
            <person name="Lindquist E.A."/>
            <person name="Lipzen A."/>
            <person name="Lundell T."/>
            <person name="Morin E."/>
            <person name="Murat C."/>
            <person name="Sun H."/>
            <person name="Tunlid A."/>
            <person name="Henrissat B."/>
            <person name="Grigoriev I.V."/>
            <person name="Hibbett D.S."/>
            <person name="Martin F."/>
            <person name="Nordberg H.P."/>
            <person name="Cantor M.N."/>
            <person name="Hua S.X."/>
        </authorList>
    </citation>
    <scope>NUCLEOTIDE SEQUENCE [LARGE SCALE GENOMIC DNA]</scope>
    <source>
        <strain evidence="1 2">Ve08.2h10</strain>
    </source>
</reference>
<reference evidence="2" key="2">
    <citation type="submission" date="2015-01" db="EMBL/GenBank/DDBJ databases">
        <title>Evolutionary Origins and Diversification of the Mycorrhizal Mutualists.</title>
        <authorList>
            <consortium name="DOE Joint Genome Institute"/>
            <consortium name="Mycorrhizal Genomics Consortium"/>
            <person name="Kohler A."/>
            <person name="Kuo A."/>
            <person name="Nagy L.G."/>
            <person name="Floudas D."/>
            <person name="Copeland A."/>
            <person name="Barry K.W."/>
            <person name="Cichocki N."/>
            <person name="Veneault-Fourrey C."/>
            <person name="LaButti K."/>
            <person name="Lindquist E.A."/>
            <person name="Lipzen A."/>
            <person name="Lundell T."/>
            <person name="Morin E."/>
            <person name="Murat C."/>
            <person name="Riley R."/>
            <person name="Ohm R."/>
            <person name="Sun H."/>
            <person name="Tunlid A."/>
            <person name="Henrissat B."/>
            <person name="Grigoriev I.V."/>
            <person name="Hibbett D.S."/>
            <person name="Martin F."/>
        </authorList>
    </citation>
    <scope>NUCLEOTIDE SEQUENCE [LARGE SCALE GENOMIC DNA]</scope>
    <source>
        <strain evidence="2">Ve08.2h10</strain>
    </source>
</reference>
<accession>A0A0D0DAV3</accession>
<sequence length="104" mass="11817">MNHKNLEYFSTSKVLTWAKPDSLTQCWDIYPKEVDKDYAHINPQNLCPVFTQEQLALSLWATILMAPVLHASSLLNIEDIHKDTLEFLSSGPITSLQIKDLSDS</sequence>
<evidence type="ECO:0000313" key="1">
    <source>
        <dbReference type="EMBL" id="KIK77699.1"/>
    </source>
</evidence>
<dbReference type="OrthoDB" id="3029806at2759"/>
<dbReference type="HOGENOM" id="CLU_2250921_0_0_1"/>
<proteinExistence type="predicted"/>
<evidence type="ECO:0000313" key="2">
    <source>
        <dbReference type="Proteomes" id="UP000054538"/>
    </source>
</evidence>
<dbReference type="InParanoid" id="A0A0D0DAV3"/>